<feature type="transmembrane region" description="Helical" evidence="1">
    <location>
        <begin position="134"/>
        <end position="159"/>
    </location>
</feature>
<protein>
    <recommendedName>
        <fullName evidence="4">Post-GPI attachment to proteins factor 3</fullName>
    </recommendedName>
</protein>
<proteinExistence type="predicted"/>
<accession>A0AAX4P1B5</accession>
<keyword evidence="1" id="KW-0812">Transmembrane</keyword>
<organism evidence="2 3">
    <name type="scientific">Chloropicon roscoffensis</name>
    <dbReference type="NCBI Taxonomy" id="1461544"/>
    <lineage>
        <taxon>Eukaryota</taxon>
        <taxon>Viridiplantae</taxon>
        <taxon>Chlorophyta</taxon>
        <taxon>Chloropicophyceae</taxon>
        <taxon>Chloropicales</taxon>
        <taxon>Chloropicaceae</taxon>
        <taxon>Chloropicon</taxon>
    </lineage>
</organism>
<name>A0AAX4P1B5_9CHLO</name>
<evidence type="ECO:0008006" key="4">
    <source>
        <dbReference type="Google" id="ProtNLM"/>
    </source>
</evidence>
<keyword evidence="1" id="KW-1133">Transmembrane helix</keyword>
<sequence length="214" mass="24674">MQEAFEGEATVVKQPLSDRGVLKRSMSTSALQAAQDIRVGFMHNFRSQIKLTTSGDAHNVFEIERSFMVGASCFPFMIIAYQFYRGHFYFHAVQFLLQAWLSFQADCWSSNSKWYNTADRISASGVILLGPGRIILFPIAGTTFKLQALLLLVISGIVLSWSRKSKCQREYSVRHTCWHIIGFLSVYLYADRILYNRTYDPYWPFQSQFWKFGA</sequence>
<evidence type="ECO:0000256" key="1">
    <source>
        <dbReference type="SAM" id="Phobius"/>
    </source>
</evidence>
<evidence type="ECO:0000313" key="3">
    <source>
        <dbReference type="Proteomes" id="UP001472866"/>
    </source>
</evidence>
<dbReference type="EMBL" id="CP151502">
    <property type="protein sequence ID" value="WZN59706.1"/>
    <property type="molecule type" value="Genomic_DNA"/>
</dbReference>
<dbReference type="Proteomes" id="UP001472866">
    <property type="component" value="Chromosome 02"/>
</dbReference>
<keyword evidence="1" id="KW-0472">Membrane</keyword>
<reference evidence="2 3" key="1">
    <citation type="submission" date="2024-03" db="EMBL/GenBank/DDBJ databases">
        <title>Complete genome sequence of the green alga Chloropicon roscoffensis RCC1871.</title>
        <authorList>
            <person name="Lemieux C."/>
            <person name="Pombert J.-F."/>
            <person name="Otis C."/>
            <person name="Turmel M."/>
        </authorList>
    </citation>
    <scope>NUCLEOTIDE SEQUENCE [LARGE SCALE GENOMIC DNA]</scope>
    <source>
        <strain evidence="2 3">RCC1871</strain>
    </source>
</reference>
<keyword evidence="3" id="KW-1185">Reference proteome</keyword>
<gene>
    <name evidence="2" type="ORF">HKI87_02g12320</name>
</gene>
<evidence type="ECO:0000313" key="2">
    <source>
        <dbReference type="EMBL" id="WZN59706.1"/>
    </source>
</evidence>
<dbReference type="AlphaFoldDB" id="A0AAX4P1B5"/>